<gene>
    <name evidence="6" type="ORF">FC26_GL001476</name>
</gene>
<keyword evidence="3" id="KW-0326">Glycosidase</keyword>
<evidence type="ECO:0000256" key="1">
    <source>
        <dbReference type="ARBA" id="ARBA00010646"/>
    </source>
</evidence>
<dbReference type="GO" id="GO:0016052">
    <property type="term" value="P:carbohydrate catabolic process"/>
    <property type="evidence" value="ECO:0007669"/>
    <property type="project" value="TreeGrafter"/>
</dbReference>
<dbReference type="InterPro" id="IPR018077">
    <property type="entry name" value="Glyco_hydro_fam25_subgr"/>
</dbReference>
<sequence>MGVTTEPKNAAPVSRRQRFDHQRQHGRHRWVVTVVILLLGMLAVGGVWWHSHQQSVLKAYPIRGVSIDQDDGYIDFHQLQSAGVKFVYLKATSGASYIDDNFSSNYERVSGTTLQVGIYEEFSFSSSAEQQYRYMVSQIGQQSGNLPIAIHITDYGKYASNPPNYDKQGRKLARLVELLSERYGQGCIIWAGPQIQKKLVMPHTPGTKRWTITDQLKRQSSQVKFMQYTGNEKLEVGGKKTDLVISVFNGSRKEWKEEVN</sequence>
<dbReference type="EMBL" id="AYYY01000025">
    <property type="protein sequence ID" value="KRM61404.1"/>
    <property type="molecule type" value="Genomic_DNA"/>
</dbReference>
<dbReference type="PANTHER" id="PTHR34135">
    <property type="entry name" value="LYSOZYME"/>
    <property type="match status" value="1"/>
</dbReference>
<evidence type="ECO:0000256" key="2">
    <source>
        <dbReference type="ARBA" id="ARBA00022801"/>
    </source>
</evidence>
<proteinExistence type="inferred from homology"/>
<dbReference type="PROSITE" id="PS51904">
    <property type="entry name" value="GLYCOSYL_HYDROL_F25_2"/>
    <property type="match status" value="1"/>
</dbReference>
<dbReference type="PATRIC" id="fig|1423813.3.peg.1501"/>
<dbReference type="GO" id="GO:0003796">
    <property type="term" value="F:lysozyme activity"/>
    <property type="evidence" value="ECO:0007669"/>
    <property type="project" value="InterPro"/>
</dbReference>
<dbReference type="CDD" id="cd06419">
    <property type="entry name" value="GH25_muramidase_2"/>
    <property type="match status" value="1"/>
</dbReference>
<dbReference type="GO" id="GO:0009253">
    <property type="term" value="P:peptidoglycan catabolic process"/>
    <property type="evidence" value="ECO:0007669"/>
    <property type="project" value="InterPro"/>
</dbReference>
<dbReference type="PANTHER" id="PTHR34135:SF2">
    <property type="entry name" value="LYSOZYME"/>
    <property type="match status" value="1"/>
</dbReference>
<dbReference type="InterPro" id="IPR017853">
    <property type="entry name" value="GH"/>
</dbReference>
<dbReference type="STRING" id="1423813.FC26_GL001476"/>
<dbReference type="Proteomes" id="UP000051733">
    <property type="component" value="Unassembled WGS sequence"/>
</dbReference>
<evidence type="ECO:0000256" key="3">
    <source>
        <dbReference type="ARBA" id="ARBA00023295"/>
    </source>
</evidence>
<evidence type="ECO:0000256" key="5">
    <source>
        <dbReference type="SAM" id="Phobius"/>
    </source>
</evidence>
<dbReference type="OrthoDB" id="2151413at2"/>
<keyword evidence="5" id="KW-0812">Transmembrane</keyword>
<dbReference type="GO" id="GO:0016998">
    <property type="term" value="P:cell wall macromolecule catabolic process"/>
    <property type="evidence" value="ECO:0007669"/>
    <property type="project" value="InterPro"/>
</dbReference>
<accession>A0A0R2AF78</accession>
<dbReference type="RefSeq" id="WP_057778526.1">
    <property type="nucleotide sequence ID" value="NZ_AYYY01000025.1"/>
</dbReference>
<dbReference type="SMART" id="SM00641">
    <property type="entry name" value="Glyco_25"/>
    <property type="match status" value="1"/>
</dbReference>
<keyword evidence="5" id="KW-1133">Transmembrane helix</keyword>
<evidence type="ECO:0000313" key="6">
    <source>
        <dbReference type="EMBL" id="KRM61404.1"/>
    </source>
</evidence>
<organism evidence="6 7">
    <name type="scientific">Paucilactobacillus vaccinostercus DSM 20634</name>
    <dbReference type="NCBI Taxonomy" id="1423813"/>
    <lineage>
        <taxon>Bacteria</taxon>
        <taxon>Bacillati</taxon>
        <taxon>Bacillota</taxon>
        <taxon>Bacilli</taxon>
        <taxon>Lactobacillales</taxon>
        <taxon>Lactobacillaceae</taxon>
        <taxon>Paucilactobacillus</taxon>
    </lineage>
</organism>
<comment type="caution">
    <text evidence="6">The sequence shown here is derived from an EMBL/GenBank/DDBJ whole genome shotgun (WGS) entry which is preliminary data.</text>
</comment>
<dbReference type="AlphaFoldDB" id="A0A0R2AF78"/>
<keyword evidence="5" id="KW-0472">Membrane</keyword>
<evidence type="ECO:0000256" key="4">
    <source>
        <dbReference type="SAM" id="MobiDB-lite"/>
    </source>
</evidence>
<evidence type="ECO:0000313" key="7">
    <source>
        <dbReference type="Proteomes" id="UP000051733"/>
    </source>
</evidence>
<keyword evidence="2" id="KW-0378">Hydrolase</keyword>
<reference evidence="6 7" key="1">
    <citation type="journal article" date="2015" name="Genome Announc.">
        <title>Expanding the biotechnology potential of lactobacilli through comparative genomics of 213 strains and associated genera.</title>
        <authorList>
            <person name="Sun Z."/>
            <person name="Harris H.M."/>
            <person name="McCann A."/>
            <person name="Guo C."/>
            <person name="Argimon S."/>
            <person name="Zhang W."/>
            <person name="Yang X."/>
            <person name="Jeffery I.B."/>
            <person name="Cooney J.C."/>
            <person name="Kagawa T.F."/>
            <person name="Liu W."/>
            <person name="Song Y."/>
            <person name="Salvetti E."/>
            <person name="Wrobel A."/>
            <person name="Rasinkangas P."/>
            <person name="Parkhill J."/>
            <person name="Rea M.C."/>
            <person name="O'Sullivan O."/>
            <person name="Ritari J."/>
            <person name="Douillard F.P."/>
            <person name="Paul Ross R."/>
            <person name="Yang R."/>
            <person name="Briner A.E."/>
            <person name="Felis G.E."/>
            <person name="de Vos W.M."/>
            <person name="Barrangou R."/>
            <person name="Klaenhammer T.R."/>
            <person name="Caufield P.W."/>
            <person name="Cui Y."/>
            <person name="Zhang H."/>
            <person name="O'Toole P.W."/>
        </authorList>
    </citation>
    <scope>NUCLEOTIDE SEQUENCE [LARGE SCALE GENOMIC DNA]</scope>
    <source>
        <strain evidence="6 7">DSM 20634</strain>
    </source>
</reference>
<protein>
    <submittedName>
        <fullName evidence="6">Lysozyme</fullName>
    </submittedName>
</protein>
<keyword evidence="7" id="KW-1185">Reference proteome</keyword>
<comment type="similarity">
    <text evidence="1">Belongs to the glycosyl hydrolase 25 family.</text>
</comment>
<dbReference type="InterPro" id="IPR002053">
    <property type="entry name" value="Glyco_hydro_25"/>
</dbReference>
<feature type="transmembrane region" description="Helical" evidence="5">
    <location>
        <begin position="30"/>
        <end position="49"/>
    </location>
</feature>
<dbReference type="Pfam" id="PF01183">
    <property type="entry name" value="Glyco_hydro_25"/>
    <property type="match status" value="1"/>
</dbReference>
<dbReference type="SUPFAM" id="SSF51445">
    <property type="entry name" value="(Trans)glycosidases"/>
    <property type="match status" value="1"/>
</dbReference>
<feature type="region of interest" description="Disordered" evidence="4">
    <location>
        <begin position="1"/>
        <end position="20"/>
    </location>
</feature>
<dbReference type="Gene3D" id="3.20.20.80">
    <property type="entry name" value="Glycosidases"/>
    <property type="match status" value="1"/>
</dbReference>
<name>A0A0R2AF78_9LACO</name>